<dbReference type="EMBL" id="JH413801">
    <property type="protein sequence ID" value="EHL32305.1"/>
    <property type="molecule type" value="Genomic_DNA"/>
</dbReference>
<accession>G9EKF4</accession>
<dbReference type="OrthoDB" id="5773058at2"/>
<dbReference type="STRING" id="658187.LDG_5686"/>
<name>G9EKF4_9GAMM</name>
<protein>
    <submittedName>
        <fullName evidence="2">Uncharacterized protein</fullName>
    </submittedName>
</protein>
<keyword evidence="1" id="KW-0175">Coiled coil</keyword>
<dbReference type="AlphaFoldDB" id="G9EKF4"/>
<evidence type="ECO:0000313" key="2">
    <source>
        <dbReference type="EMBL" id="EHL32305.1"/>
    </source>
</evidence>
<dbReference type="InParanoid" id="G9EKF4"/>
<proteinExistence type="predicted"/>
<dbReference type="RefSeq" id="WP_006869651.1">
    <property type="nucleotide sequence ID" value="NZ_JH413801.1"/>
</dbReference>
<organism evidence="2 3">
    <name type="scientific">Legionella drancourtii LLAP12</name>
    <dbReference type="NCBI Taxonomy" id="658187"/>
    <lineage>
        <taxon>Bacteria</taxon>
        <taxon>Pseudomonadati</taxon>
        <taxon>Pseudomonadota</taxon>
        <taxon>Gammaproteobacteria</taxon>
        <taxon>Legionellales</taxon>
        <taxon>Legionellaceae</taxon>
        <taxon>Legionella</taxon>
    </lineage>
</organism>
<evidence type="ECO:0000313" key="3">
    <source>
        <dbReference type="Proteomes" id="UP000002770"/>
    </source>
</evidence>
<dbReference type="HOGENOM" id="CLU_905504_0_0_6"/>
<dbReference type="Proteomes" id="UP000002770">
    <property type="component" value="Unassembled WGS sequence"/>
</dbReference>
<gene>
    <name evidence="2" type="ORF">LDG_5686</name>
</gene>
<sequence length="307" mass="35779">MNIVTDSKKDKINKILALAKHNNWYGFAAQYKYYGNIKHPVNGYSINQLKSKTEPELDQILSAFTKYKNDAEDQAEKSLYYNKPDHDAEFDYWCKQPYWDVLNEGVVLMLAKDPRKIKYDYIKKYSSGSKFEKKYTEIRETAKRYIIAGELSSTALPGVFLAWAQRMGYEIPVKLLKTMNIYNIQIADWQILYKQAAEIIAFKNKRIEILEDKLNKLQDENEQLTDNFRLLLDEDSDFYSLELDAANIIQNMVIKHFDKSVSFKEQATQCLDKLYPNLSSEAKKRIAIMLNPTACKLGGRPKEENNL</sequence>
<feature type="coiled-coil region" evidence="1">
    <location>
        <begin position="193"/>
        <end position="234"/>
    </location>
</feature>
<keyword evidence="3" id="KW-1185">Reference proteome</keyword>
<evidence type="ECO:0000256" key="1">
    <source>
        <dbReference type="SAM" id="Coils"/>
    </source>
</evidence>
<reference evidence="2 3" key="1">
    <citation type="journal article" date="2011" name="BMC Genomics">
        <title>Insight into cross-talk between intra-amoebal pathogens.</title>
        <authorList>
            <person name="Gimenez G."/>
            <person name="Bertelli C."/>
            <person name="Moliner C."/>
            <person name="Robert C."/>
            <person name="Raoult D."/>
            <person name="Fournier P.E."/>
            <person name="Greub G."/>
        </authorList>
    </citation>
    <scope>NUCLEOTIDE SEQUENCE [LARGE SCALE GENOMIC DNA]</scope>
    <source>
        <strain evidence="2 3">LLAP12</strain>
    </source>
</reference>